<dbReference type="Pfam" id="PF24568">
    <property type="entry name" value="CC_PcsB"/>
    <property type="match status" value="1"/>
</dbReference>
<sequence length="369" mass="42412">MRKRLSLFIAISLVITINGAGVKAAPLSDKLKNQQNQLQQNKTLLKNAKEKVENIEQEIEHLDDQIETKMREVDNNKSNIREIKKNIELTEKDIQKAESDTKKKKELYNLRMRAMYINGLGGYLDVIFGAESLSDLFLRIEAVKKIIELDKKIMQEVKLKQDNIRIKKENLKDERYMLITAANEQMEKLEILKQDKFKQDKLIKEAQKQAALYSNKVKNDEMVINQIKQNVYGITKKVSKYTPSRGVRNVSTNDIVAYSMKFLGKPYKWGATGPNSFDCSGFTQYVFANFGIKMPRVSRDQGKSGKYVPKSQLQLGDLVFYANNKGKGRIHHVGIYIGNGMYIHAPRTGDVVKISSAWRSDYATARRYR</sequence>
<gene>
    <name evidence="9" type="ORF">OW763_14630</name>
</gene>
<dbReference type="Proteomes" id="UP001078443">
    <property type="component" value="Unassembled WGS sequence"/>
</dbReference>
<feature type="chain" id="PRO_5047530421" evidence="7">
    <location>
        <begin position="21"/>
        <end position="369"/>
    </location>
</feature>
<keyword evidence="4" id="KW-0378">Hydrolase</keyword>
<dbReference type="RefSeq" id="WP_268042007.1">
    <property type="nucleotide sequence ID" value="NZ_JAPQER010000008.1"/>
</dbReference>
<accession>A0ABT4D2V1</accession>
<feature type="signal peptide" evidence="7">
    <location>
        <begin position="1"/>
        <end position="20"/>
    </location>
</feature>
<dbReference type="InterPro" id="IPR038765">
    <property type="entry name" value="Papain-like_cys_pep_sf"/>
</dbReference>
<organism evidence="9 10">
    <name type="scientific">Clostridium aestuarii</name>
    <dbReference type="NCBI Taxonomy" id="338193"/>
    <lineage>
        <taxon>Bacteria</taxon>
        <taxon>Bacillati</taxon>
        <taxon>Bacillota</taxon>
        <taxon>Clostridia</taxon>
        <taxon>Eubacteriales</taxon>
        <taxon>Clostridiaceae</taxon>
        <taxon>Clostridium</taxon>
    </lineage>
</organism>
<keyword evidence="2" id="KW-0645">Protease</keyword>
<dbReference type="PANTHER" id="PTHR47053:SF1">
    <property type="entry name" value="MUREIN DD-ENDOPEPTIDASE MEPH-RELATED"/>
    <property type="match status" value="1"/>
</dbReference>
<feature type="domain" description="NlpC/P60" evidence="8">
    <location>
        <begin position="249"/>
        <end position="369"/>
    </location>
</feature>
<keyword evidence="3 7" id="KW-0732">Signal</keyword>
<evidence type="ECO:0000256" key="1">
    <source>
        <dbReference type="ARBA" id="ARBA00007074"/>
    </source>
</evidence>
<dbReference type="EMBL" id="JAPQER010000008">
    <property type="protein sequence ID" value="MCY6485567.1"/>
    <property type="molecule type" value="Genomic_DNA"/>
</dbReference>
<evidence type="ECO:0000256" key="7">
    <source>
        <dbReference type="SAM" id="SignalP"/>
    </source>
</evidence>
<proteinExistence type="inferred from homology"/>
<evidence type="ECO:0000313" key="10">
    <source>
        <dbReference type="Proteomes" id="UP001078443"/>
    </source>
</evidence>
<feature type="coiled-coil region" evidence="6">
    <location>
        <begin position="28"/>
        <end position="107"/>
    </location>
</feature>
<comment type="similarity">
    <text evidence="1">Belongs to the peptidase C40 family.</text>
</comment>
<reference evidence="9" key="1">
    <citation type="submission" date="2022-12" db="EMBL/GenBank/DDBJ databases">
        <authorList>
            <person name="Wang J."/>
        </authorList>
    </citation>
    <scope>NUCLEOTIDE SEQUENCE</scope>
    <source>
        <strain evidence="9">HY-45-18</strain>
    </source>
</reference>
<comment type="caution">
    <text evidence="9">The sequence shown here is derived from an EMBL/GenBank/DDBJ whole genome shotgun (WGS) entry which is preliminary data.</text>
</comment>
<evidence type="ECO:0000259" key="8">
    <source>
        <dbReference type="PROSITE" id="PS51935"/>
    </source>
</evidence>
<dbReference type="Pfam" id="PF00877">
    <property type="entry name" value="NLPC_P60"/>
    <property type="match status" value="1"/>
</dbReference>
<keyword evidence="6" id="KW-0175">Coiled coil</keyword>
<protein>
    <submittedName>
        <fullName evidence="9">NlpC/P60 family protein</fullName>
    </submittedName>
</protein>
<dbReference type="PANTHER" id="PTHR47053">
    <property type="entry name" value="MUREIN DD-ENDOPEPTIDASE MEPH-RELATED"/>
    <property type="match status" value="1"/>
</dbReference>
<evidence type="ECO:0000256" key="3">
    <source>
        <dbReference type="ARBA" id="ARBA00022729"/>
    </source>
</evidence>
<dbReference type="PROSITE" id="PS51935">
    <property type="entry name" value="NLPC_P60"/>
    <property type="match status" value="1"/>
</dbReference>
<evidence type="ECO:0000256" key="4">
    <source>
        <dbReference type="ARBA" id="ARBA00022801"/>
    </source>
</evidence>
<evidence type="ECO:0000313" key="9">
    <source>
        <dbReference type="EMBL" id="MCY6485567.1"/>
    </source>
</evidence>
<name>A0ABT4D2V1_9CLOT</name>
<dbReference type="InterPro" id="IPR051202">
    <property type="entry name" value="Peptidase_C40"/>
</dbReference>
<dbReference type="Gene3D" id="3.90.1720.10">
    <property type="entry name" value="endopeptidase domain like (from Nostoc punctiforme)"/>
    <property type="match status" value="1"/>
</dbReference>
<dbReference type="Gene3D" id="6.10.250.3150">
    <property type="match status" value="1"/>
</dbReference>
<dbReference type="SUPFAM" id="SSF54001">
    <property type="entry name" value="Cysteine proteinases"/>
    <property type="match status" value="1"/>
</dbReference>
<evidence type="ECO:0000256" key="2">
    <source>
        <dbReference type="ARBA" id="ARBA00022670"/>
    </source>
</evidence>
<dbReference type="InterPro" id="IPR057309">
    <property type="entry name" value="PcsB_CC"/>
</dbReference>
<dbReference type="InterPro" id="IPR000064">
    <property type="entry name" value="NLP_P60_dom"/>
</dbReference>
<keyword evidence="10" id="KW-1185">Reference proteome</keyword>
<feature type="coiled-coil region" evidence="6">
    <location>
        <begin position="154"/>
        <end position="209"/>
    </location>
</feature>
<keyword evidence="5" id="KW-0788">Thiol protease</keyword>
<evidence type="ECO:0000256" key="5">
    <source>
        <dbReference type="ARBA" id="ARBA00022807"/>
    </source>
</evidence>
<evidence type="ECO:0000256" key="6">
    <source>
        <dbReference type="SAM" id="Coils"/>
    </source>
</evidence>